<dbReference type="InParanoid" id="A0A0Q3FYM0"/>
<dbReference type="Proteomes" id="UP000008810">
    <property type="component" value="Chromosome 2"/>
</dbReference>
<name>A0A0Q3FYM0_BRADI</name>
<sequence>MAASSSSVCGAGATGSSSSCFMTAIACGGGGGGGAAFLAGTLAKKPSQRRSFSAMNHASRYGDSSAKSRSSRRLSGRCWRRRWISTASSPGSRDEGHRTPLGAQVPPAGKVHVRPRRWDAVLPKVVRQADVDVLPTLPAGQRRDAERRRRRKGTGRRRKRAGASVAGSGGRARLVVVFASPADILSWAASLGARARRWLAVARVWEEVSGCGDGDG</sequence>
<accession>A0A0Q3FYM0</accession>
<evidence type="ECO:0000256" key="1">
    <source>
        <dbReference type="SAM" id="MobiDB-lite"/>
    </source>
</evidence>
<feature type="region of interest" description="Disordered" evidence="1">
    <location>
        <begin position="136"/>
        <end position="166"/>
    </location>
</feature>
<keyword evidence="4" id="KW-1185">Reference proteome</keyword>
<evidence type="ECO:0000313" key="4">
    <source>
        <dbReference type="Proteomes" id="UP000008810"/>
    </source>
</evidence>
<dbReference type="AlphaFoldDB" id="A0A0Q3FYM0"/>
<proteinExistence type="predicted"/>
<gene>
    <name evidence="2" type="ORF">BRADI_2g13823v3</name>
</gene>
<feature type="region of interest" description="Disordered" evidence="1">
    <location>
        <begin position="49"/>
        <end position="73"/>
    </location>
</feature>
<evidence type="ECO:0000313" key="3">
    <source>
        <dbReference type="EnsemblPlants" id="KQK04504"/>
    </source>
</evidence>
<protein>
    <submittedName>
        <fullName evidence="2 3">Uncharacterized protein</fullName>
    </submittedName>
</protein>
<feature type="compositionally biased region" description="Basic residues" evidence="1">
    <location>
        <begin position="148"/>
        <end position="161"/>
    </location>
</feature>
<dbReference type="Gramene" id="KQK04504">
    <property type="protein sequence ID" value="KQK04504"/>
    <property type="gene ID" value="BRADI_2g13823v3"/>
</dbReference>
<feature type="compositionally biased region" description="Low complexity" evidence="1">
    <location>
        <begin position="59"/>
        <end position="68"/>
    </location>
</feature>
<evidence type="ECO:0000313" key="2">
    <source>
        <dbReference type="EMBL" id="KQK04504.1"/>
    </source>
</evidence>
<reference evidence="3" key="3">
    <citation type="submission" date="2018-08" db="UniProtKB">
        <authorList>
            <consortium name="EnsemblPlants"/>
        </authorList>
    </citation>
    <scope>IDENTIFICATION</scope>
    <source>
        <strain evidence="3">cv. Bd21</strain>
    </source>
</reference>
<dbReference type="EnsemblPlants" id="KQK04504">
    <property type="protein sequence ID" value="KQK04504"/>
    <property type="gene ID" value="BRADI_2g13823v3"/>
</dbReference>
<organism evidence="2">
    <name type="scientific">Brachypodium distachyon</name>
    <name type="common">Purple false brome</name>
    <name type="synonym">Trachynia distachya</name>
    <dbReference type="NCBI Taxonomy" id="15368"/>
    <lineage>
        <taxon>Eukaryota</taxon>
        <taxon>Viridiplantae</taxon>
        <taxon>Streptophyta</taxon>
        <taxon>Embryophyta</taxon>
        <taxon>Tracheophyta</taxon>
        <taxon>Spermatophyta</taxon>
        <taxon>Magnoliopsida</taxon>
        <taxon>Liliopsida</taxon>
        <taxon>Poales</taxon>
        <taxon>Poaceae</taxon>
        <taxon>BOP clade</taxon>
        <taxon>Pooideae</taxon>
        <taxon>Stipodae</taxon>
        <taxon>Brachypodieae</taxon>
        <taxon>Brachypodium</taxon>
    </lineage>
</organism>
<feature type="region of interest" description="Disordered" evidence="1">
    <location>
        <begin position="87"/>
        <end position="108"/>
    </location>
</feature>
<reference evidence="2" key="2">
    <citation type="submission" date="2017-06" db="EMBL/GenBank/DDBJ databases">
        <title>WGS assembly of Brachypodium distachyon.</title>
        <authorList>
            <consortium name="The International Brachypodium Initiative"/>
            <person name="Lucas S."/>
            <person name="Harmon-Smith M."/>
            <person name="Lail K."/>
            <person name="Tice H."/>
            <person name="Grimwood J."/>
            <person name="Bruce D."/>
            <person name="Barry K."/>
            <person name="Shu S."/>
            <person name="Lindquist E."/>
            <person name="Wang M."/>
            <person name="Pitluck S."/>
            <person name="Vogel J.P."/>
            <person name="Garvin D.F."/>
            <person name="Mockler T.C."/>
            <person name="Schmutz J."/>
            <person name="Rokhsar D."/>
            <person name="Bevan M.W."/>
        </authorList>
    </citation>
    <scope>NUCLEOTIDE SEQUENCE</scope>
    <source>
        <strain evidence="2">Bd21</strain>
    </source>
</reference>
<dbReference type="EMBL" id="CM000881">
    <property type="protein sequence ID" value="KQK04504.1"/>
    <property type="molecule type" value="Genomic_DNA"/>
</dbReference>
<reference evidence="2 3" key="1">
    <citation type="journal article" date="2010" name="Nature">
        <title>Genome sequencing and analysis of the model grass Brachypodium distachyon.</title>
        <authorList>
            <consortium name="International Brachypodium Initiative"/>
        </authorList>
    </citation>
    <scope>NUCLEOTIDE SEQUENCE [LARGE SCALE GENOMIC DNA]</scope>
    <source>
        <strain evidence="2 3">Bd21</strain>
    </source>
</reference>